<accession>A0ABR4BYH3</accession>
<protein>
    <submittedName>
        <fullName evidence="2">Uncharacterized protein</fullName>
    </submittedName>
</protein>
<reference evidence="2 3" key="1">
    <citation type="journal article" date="2024" name="Commun. Biol.">
        <title>Comparative genomic analysis of thermophilic fungi reveals convergent evolutionary adaptations and gene losses.</title>
        <authorList>
            <person name="Steindorff A.S."/>
            <person name="Aguilar-Pontes M.V."/>
            <person name="Robinson A.J."/>
            <person name="Andreopoulos B."/>
            <person name="LaButti K."/>
            <person name="Kuo A."/>
            <person name="Mondo S."/>
            <person name="Riley R."/>
            <person name="Otillar R."/>
            <person name="Haridas S."/>
            <person name="Lipzen A."/>
            <person name="Grimwood J."/>
            <person name="Schmutz J."/>
            <person name="Clum A."/>
            <person name="Reid I.D."/>
            <person name="Moisan M.C."/>
            <person name="Butler G."/>
            <person name="Nguyen T.T.M."/>
            <person name="Dewar K."/>
            <person name="Conant G."/>
            <person name="Drula E."/>
            <person name="Henrissat B."/>
            <person name="Hansel C."/>
            <person name="Singer S."/>
            <person name="Hutchinson M.I."/>
            <person name="de Vries R.P."/>
            <person name="Natvig D.O."/>
            <person name="Powell A.J."/>
            <person name="Tsang A."/>
            <person name="Grigoriev I.V."/>
        </authorList>
    </citation>
    <scope>NUCLEOTIDE SEQUENCE [LARGE SCALE GENOMIC DNA]</scope>
    <source>
        <strain evidence="2 3">CBS 494.80</strain>
    </source>
</reference>
<proteinExistence type="predicted"/>
<evidence type="ECO:0000313" key="3">
    <source>
        <dbReference type="Proteomes" id="UP001595075"/>
    </source>
</evidence>
<dbReference type="Proteomes" id="UP001595075">
    <property type="component" value="Unassembled WGS sequence"/>
</dbReference>
<organism evidence="2 3">
    <name type="scientific">Oculimacula yallundae</name>
    <dbReference type="NCBI Taxonomy" id="86028"/>
    <lineage>
        <taxon>Eukaryota</taxon>
        <taxon>Fungi</taxon>
        <taxon>Dikarya</taxon>
        <taxon>Ascomycota</taxon>
        <taxon>Pezizomycotina</taxon>
        <taxon>Leotiomycetes</taxon>
        <taxon>Helotiales</taxon>
        <taxon>Ploettnerulaceae</taxon>
        <taxon>Oculimacula</taxon>
    </lineage>
</organism>
<evidence type="ECO:0000313" key="2">
    <source>
        <dbReference type="EMBL" id="KAL2062715.1"/>
    </source>
</evidence>
<evidence type="ECO:0000256" key="1">
    <source>
        <dbReference type="SAM" id="MobiDB-lite"/>
    </source>
</evidence>
<comment type="caution">
    <text evidence="2">The sequence shown here is derived from an EMBL/GenBank/DDBJ whole genome shotgun (WGS) entry which is preliminary data.</text>
</comment>
<feature type="region of interest" description="Disordered" evidence="1">
    <location>
        <begin position="200"/>
        <end position="224"/>
    </location>
</feature>
<dbReference type="EMBL" id="JAZHXI010000016">
    <property type="protein sequence ID" value="KAL2062715.1"/>
    <property type="molecule type" value="Genomic_DNA"/>
</dbReference>
<name>A0ABR4BYH3_9HELO</name>
<keyword evidence="3" id="KW-1185">Reference proteome</keyword>
<gene>
    <name evidence="2" type="ORF">VTL71DRAFT_5787</name>
</gene>
<sequence>MVRYFGDDATPGSLQVAISRHVTPMVKRVKDHADAGGNCKDLKLLDDIKSGKEVVKYFGSDATPGSLKIALFRHVNPAVKLVKEHADAGGDCKDLDLMGDTKSVKEIVKHFDTTTNRDAIRMAISRHVTPSVKLVLECVSSGGNPMDLNIGSGEVKDAARGSTKELAKHFGSDTTQGGITKMFSRHITPQAKRVREYVQAGGDPKDLNLVGDVKDATPKSAKKG</sequence>